<dbReference type="Proteomes" id="UP001500831">
    <property type="component" value="Unassembled WGS sequence"/>
</dbReference>
<name>A0ABP6IEV5_9ACTN</name>
<reference evidence="2" key="1">
    <citation type="journal article" date="2019" name="Int. J. Syst. Evol. Microbiol.">
        <title>The Global Catalogue of Microorganisms (GCM) 10K type strain sequencing project: providing services to taxonomists for standard genome sequencing and annotation.</title>
        <authorList>
            <consortium name="The Broad Institute Genomics Platform"/>
            <consortium name="The Broad Institute Genome Sequencing Center for Infectious Disease"/>
            <person name="Wu L."/>
            <person name="Ma J."/>
        </authorList>
    </citation>
    <scope>NUCLEOTIDE SEQUENCE [LARGE SCALE GENOMIC DNA]</scope>
    <source>
        <strain evidence="2">JCM 6242</strain>
    </source>
</reference>
<evidence type="ECO:0000313" key="2">
    <source>
        <dbReference type="Proteomes" id="UP001500831"/>
    </source>
</evidence>
<sequence>MPSSTPPSVALPAPSVVSVPPVPFPHRAWVALLVLSPHRAWVALPVPSSPPILVAPSGRGAVVAP</sequence>
<keyword evidence="2" id="KW-1185">Reference proteome</keyword>
<dbReference type="RefSeq" id="WP_344970965.1">
    <property type="nucleotide sequence ID" value="NZ_BAAAVI010000016.1"/>
</dbReference>
<gene>
    <name evidence="1" type="ORF">GCM10010517_26450</name>
</gene>
<proteinExistence type="predicted"/>
<organism evidence="1 2">
    <name type="scientific">Streptosporangium fragile</name>
    <dbReference type="NCBI Taxonomy" id="46186"/>
    <lineage>
        <taxon>Bacteria</taxon>
        <taxon>Bacillati</taxon>
        <taxon>Actinomycetota</taxon>
        <taxon>Actinomycetes</taxon>
        <taxon>Streptosporangiales</taxon>
        <taxon>Streptosporangiaceae</taxon>
        <taxon>Streptosporangium</taxon>
    </lineage>
</organism>
<dbReference type="EMBL" id="BAAAVI010000016">
    <property type="protein sequence ID" value="GAA2866939.1"/>
    <property type="molecule type" value="Genomic_DNA"/>
</dbReference>
<evidence type="ECO:0000313" key="1">
    <source>
        <dbReference type="EMBL" id="GAA2866939.1"/>
    </source>
</evidence>
<comment type="caution">
    <text evidence="1">The sequence shown here is derived from an EMBL/GenBank/DDBJ whole genome shotgun (WGS) entry which is preliminary data.</text>
</comment>
<accession>A0ABP6IEV5</accession>
<protein>
    <submittedName>
        <fullName evidence="1">Uncharacterized protein</fullName>
    </submittedName>
</protein>